<name>A0A366M901_9EURY</name>
<dbReference type="Proteomes" id="UP000253099">
    <property type="component" value="Unassembled WGS sequence"/>
</dbReference>
<gene>
    <name evidence="1" type="ORF">ALNOE001_15590</name>
</gene>
<accession>A0A366M901</accession>
<reference evidence="1 2" key="1">
    <citation type="submission" date="2018-06" db="EMBL/GenBank/DDBJ databases">
        <title>Genomic insight into two independent archaeal endosymbiosis events.</title>
        <authorList>
            <person name="Lind A.E."/>
            <person name="Lewis W.H."/>
            <person name="Spang A."/>
            <person name="Guy L."/>
            <person name="Embley M.T."/>
            <person name="Ettema T.J.G."/>
        </authorList>
    </citation>
    <scope>NUCLEOTIDE SEQUENCE [LARGE SCALE GENOMIC DNA]</scope>
    <source>
        <strain evidence="1">NOE</strain>
    </source>
</reference>
<dbReference type="AlphaFoldDB" id="A0A366M901"/>
<comment type="caution">
    <text evidence="1">The sequence shown here is derived from an EMBL/GenBank/DDBJ whole genome shotgun (WGS) entry which is preliminary data.</text>
</comment>
<proteinExistence type="predicted"/>
<sequence>MVKFNISYLVNTTRFSQYNSSILGNDEFLGSSTNSSFIGLNLNISVVLGPVGDVKFNSSVFVSGYLLDEFGNPIVGANVRVVINGFSYVVVTDSSGRFRSSLYT</sequence>
<dbReference type="EMBL" id="NIZT01000047">
    <property type="protein sequence ID" value="RBQ22721.1"/>
    <property type="molecule type" value="Genomic_DNA"/>
</dbReference>
<evidence type="ECO:0000313" key="1">
    <source>
        <dbReference type="EMBL" id="RBQ22721.1"/>
    </source>
</evidence>
<dbReference type="InterPro" id="IPR008969">
    <property type="entry name" value="CarboxyPept-like_regulatory"/>
</dbReference>
<organism evidence="1 2">
    <name type="scientific">Candidatus Methanobinarius endosymbioticus</name>
    <dbReference type="NCBI Taxonomy" id="2006182"/>
    <lineage>
        <taxon>Archaea</taxon>
        <taxon>Methanobacteriati</taxon>
        <taxon>Methanobacteriota</taxon>
        <taxon>Methanomada group</taxon>
        <taxon>Methanobacteria</taxon>
        <taxon>Methanobacteriales</taxon>
        <taxon>Methanobacteriaceae</taxon>
        <taxon>Candidatus Methanobinarius</taxon>
    </lineage>
</organism>
<evidence type="ECO:0008006" key="3">
    <source>
        <dbReference type="Google" id="ProtNLM"/>
    </source>
</evidence>
<keyword evidence="2" id="KW-1185">Reference proteome</keyword>
<protein>
    <recommendedName>
        <fullName evidence="3">Carboxypeptidase regulatory-like domain-containing protein</fullName>
    </recommendedName>
</protein>
<dbReference type="SUPFAM" id="SSF49464">
    <property type="entry name" value="Carboxypeptidase regulatory domain-like"/>
    <property type="match status" value="1"/>
</dbReference>
<evidence type="ECO:0000313" key="2">
    <source>
        <dbReference type="Proteomes" id="UP000253099"/>
    </source>
</evidence>